<evidence type="ECO:0000313" key="4">
    <source>
        <dbReference type="EMBL" id="WNC69286.1"/>
    </source>
</evidence>
<reference evidence="5" key="1">
    <citation type="submission" date="2023-09" db="EMBL/GenBank/DDBJ databases">
        <authorList>
            <person name="Li S."/>
            <person name="Li X."/>
            <person name="Zhang C."/>
            <person name="Zhao Z."/>
        </authorList>
    </citation>
    <scope>NUCLEOTIDE SEQUENCE [LARGE SCALE GENOMIC DNA]</scope>
    <source>
        <strain evidence="5">SQ345</strain>
    </source>
</reference>
<dbReference type="PROSITE" id="PS50894">
    <property type="entry name" value="HPT"/>
    <property type="match status" value="1"/>
</dbReference>
<feature type="domain" description="HPt" evidence="3">
    <location>
        <begin position="17"/>
        <end position="108"/>
    </location>
</feature>
<name>A0ABY9TKC1_9GAMM</name>
<feature type="modified residue" description="Phosphohistidine" evidence="2">
    <location>
        <position position="56"/>
    </location>
</feature>
<keyword evidence="2" id="KW-0597">Phosphoprotein</keyword>
<protein>
    <submittedName>
        <fullName evidence="4">Hpt domain-containing protein</fullName>
    </submittedName>
</protein>
<organism evidence="4 5">
    <name type="scientific">Thalassotalea nanhaiensis</name>
    <dbReference type="NCBI Taxonomy" id="3065648"/>
    <lineage>
        <taxon>Bacteria</taxon>
        <taxon>Pseudomonadati</taxon>
        <taxon>Pseudomonadota</taxon>
        <taxon>Gammaproteobacteria</taxon>
        <taxon>Alteromonadales</taxon>
        <taxon>Colwelliaceae</taxon>
        <taxon>Thalassotalea</taxon>
    </lineage>
</organism>
<evidence type="ECO:0000259" key="3">
    <source>
        <dbReference type="PROSITE" id="PS50894"/>
    </source>
</evidence>
<evidence type="ECO:0000256" key="2">
    <source>
        <dbReference type="PROSITE-ProRule" id="PRU00110"/>
    </source>
</evidence>
<dbReference type="Proteomes" id="UP001248581">
    <property type="component" value="Chromosome"/>
</dbReference>
<dbReference type="InterPro" id="IPR036641">
    <property type="entry name" value="HPT_dom_sf"/>
</dbReference>
<dbReference type="Pfam" id="PF01627">
    <property type="entry name" value="Hpt"/>
    <property type="match status" value="1"/>
</dbReference>
<dbReference type="InterPro" id="IPR008207">
    <property type="entry name" value="Sig_transdc_His_kin_Hpt_dom"/>
</dbReference>
<dbReference type="SUPFAM" id="SSF47226">
    <property type="entry name" value="Histidine-containing phosphotransfer domain, HPT domain"/>
    <property type="match status" value="1"/>
</dbReference>
<sequence length="112" mass="12901">MDILDKELIKQYMDALGNEVFNQTVDLYIEQSKIYLNQLSNAISTKDYSLWQESCHILKSASGNTGLKQVFNKAGDVEYSRQNFEQLAKDLDELHELNDVSIVQIQKWLAQS</sequence>
<dbReference type="EMBL" id="CP134146">
    <property type="protein sequence ID" value="WNC69286.1"/>
    <property type="molecule type" value="Genomic_DNA"/>
</dbReference>
<gene>
    <name evidence="4" type="ORF">RI845_03825</name>
</gene>
<proteinExistence type="predicted"/>
<dbReference type="Gene3D" id="1.20.120.160">
    <property type="entry name" value="HPT domain"/>
    <property type="match status" value="1"/>
</dbReference>
<keyword evidence="1" id="KW-0902">Two-component regulatory system</keyword>
<evidence type="ECO:0000313" key="5">
    <source>
        <dbReference type="Proteomes" id="UP001248581"/>
    </source>
</evidence>
<keyword evidence="5" id="KW-1185">Reference proteome</keyword>
<accession>A0ABY9TKC1</accession>
<dbReference type="RefSeq" id="WP_348388430.1">
    <property type="nucleotide sequence ID" value="NZ_CP134146.1"/>
</dbReference>
<evidence type="ECO:0000256" key="1">
    <source>
        <dbReference type="ARBA" id="ARBA00023012"/>
    </source>
</evidence>